<sequence length="231" mass="26746">MDKIHPIPIIFEDNHILIVEKPINIPTQQDSSRDIDLLNLLKQDIKKRYNKPGNVYLGLVHRLDRPVGGVMVFAKTSKAASRLSNAIRTHQLQKEYIAVIHGSPSKHKGKLIHYLKKDTSINKVFSVSKNEKNSKEAILEYEVKGFNNGLSFVQIRLHTGRSHQIRVQFSEIGCPLYGDQKYGEKISKKNQQLALWSKRISFFHPTLKKEVEFFSIPPSEYPWNMWEEIRS</sequence>
<dbReference type="OrthoDB" id="9773999at2"/>
<dbReference type="GO" id="GO:0001522">
    <property type="term" value="P:pseudouridine synthesis"/>
    <property type="evidence" value="ECO:0007669"/>
    <property type="project" value="InterPro"/>
</dbReference>
<dbReference type="AlphaFoldDB" id="A0A6N9PX11"/>
<dbReference type="EMBL" id="SIJB01000008">
    <property type="protein sequence ID" value="NBI28049.1"/>
    <property type="molecule type" value="Genomic_DNA"/>
</dbReference>
<dbReference type="RefSeq" id="WP_160644622.1">
    <property type="nucleotide sequence ID" value="NZ_SIJB01000008.1"/>
</dbReference>
<evidence type="ECO:0000313" key="7">
    <source>
        <dbReference type="EMBL" id="NBI28049.1"/>
    </source>
</evidence>
<dbReference type="Pfam" id="PF00849">
    <property type="entry name" value="PseudoU_synth_2"/>
    <property type="match status" value="1"/>
</dbReference>
<evidence type="ECO:0000256" key="5">
    <source>
        <dbReference type="ARBA" id="ARBA00033164"/>
    </source>
</evidence>
<comment type="catalytic activity">
    <reaction evidence="1">
        <text>a uridine in RNA = a pseudouridine in RNA</text>
        <dbReference type="Rhea" id="RHEA:48348"/>
        <dbReference type="Rhea" id="RHEA-COMP:12068"/>
        <dbReference type="Rhea" id="RHEA-COMP:12069"/>
        <dbReference type="ChEBI" id="CHEBI:65314"/>
        <dbReference type="ChEBI" id="CHEBI:65315"/>
    </reaction>
</comment>
<reference evidence="7 8" key="1">
    <citation type="submission" date="2019-01" db="EMBL/GenBank/DDBJ databases">
        <title>Chengkuizengella sp. nov., isolated from deep-sea sediment of East Pacific Ocean.</title>
        <authorList>
            <person name="Yang J."/>
            <person name="Lai Q."/>
            <person name="Shao Z."/>
        </authorList>
    </citation>
    <scope>NUCLEOTIDE SEQUENCE [LARGE SCALE GENOMIC DNA]</scope>
    <source>
        <strain evidence="7 8">YPA3-1-1</strain>
    </source>
</reference>
<evidence type="ECO:0000256" key="3">
    <source>
        <dbReference type="ARBA" id="ARBA00023235"/>
    </source>
</evidence>
<dbReference type="GO" id="GO:0003723">
    <property type="term" value="F:RNA binding"/>
    <property type="evidence" value="ECO:0007669"/>
    <property type="project" value="InterPro"/>
</dbReference>
<dbReference type="Proteomes" id="UP000448943">
    <property type="component" value="Unassembled WGS sequence"/>
</dbReference>
<keyword evidence="8" id="KW-1185">Reference proteome</keyword>
<dbReference type="InterPro" id="IPR050188">
    <property type="entry name" value="RluA_PseudoU_synthase"/>
</dbReference>
<dbReference type="SUPFAM" id="SSF55120">
    <property type="entry name" value="Pseudouridine synthase"/>
    <property type="match status" value="1"/>
</dbReference>
<gene>
    <name evidence="7" type="ORF">ERL59_03620</name>
</gene>
<name>A0A6N9PX11_9BACL</name>
<dbReference type="Gene3D" id="3.30.2350.10">
    <property type="entry name" value="Pseudouridine synthase"/>
    <property type="match status" value="1"/>
</dbReference>
<dbReference type="InterPro" id="IPR006145">
    <property type="entry name" value="PsdUridine_synth_RsuA/RluA"/>
</dbReference>
<dbReference type="GO" id="GO:0006396">
    <property type="term" value="P:RNA processing"/>
    <property type="evidence" value="ECO:0007669"/>
    <property type="project" value="UniProtKB-ARBA"/>
</dbReference>
<dbReference type="PANTHER" id="PTHR21600:SF83">
    <property type="entry name" value="PSEUDOURIDYLATE SYNTHASE RPUSD4, MITOCHONDRIAL"/>
    <property type="match status" value="1"/>
</dbReference>
<accession>A0A6N9PX11</accession>
<proteinExistence type="inferred from homology"/>
<dbReference type="GO" id="GO:0140098">
    <property type="term" value="F:catalytic activity, acting on RNA"/>
    <property type="evidence" value="ECO:0007669"/>
    <property type="project" value="UniProtKB-ARBA"/>
</dbReference>
<protein>
    <recommendedName>
        <fullName evidence="4">RNA pseudouridylate synthase</fullName>
    </recommendedName>
    <alternativeName>
        <fullName evidence="5">RNA-uridine isomerase</fullName>
    </alternativeName>
</protein>
<keyword evidence="3" id="KW-0413">Isomerase</keyword>
<comment type="caution">
    <text evidence="7">The sequence shown here is derived from an EMBL/GenBank/DDBJ whole genome shotgun (WGS) entry which is preliminary data.</text>
</comment>
<evidence type="ECO:0000313" key="8">
    <source>
        <dbReference type="Proteomes" id="UP000448943"/>
    </source>
</evidence>
<evidence type="ECO:0000259" key="6">
    <source>
        <dbReference type="Pfam" id="PF00849"/>
    </source>
</evidence>
<dbReference type="PANTHER" id="PTHR21600">
    <property type="entry name" value="MITOCHONDRIAL RNA PSEUDOURIDINE SYNTHASE"/>
    <property type="match status" value="1"/>
</dbReference>
<dbReference type="InterPro" id="IPR020103">
    <property type="entry name" value="PsdUridine_synth_cat_dom_sf"/>
</dbReference>
<evidence type="ECO:0000256" key="2">
    <source>
        <dbReference type="ARBA" id="ARBA00010876"/>
    </source>
</evidence>
<comment type="similarity">
    <text evidence="2">Belongs to the pseudouridine synthase RluA family.</text>
</comment>
<dbReference type="CDD" id="cd02869">
    <property type="entry name" value="PseudoU_synth_RluA_like"/>
    <property type="match status" value="1"/>
</dbReference>
<dbReference type="GO" id="GO:0009982">
    <property type="term" value="F:pseudouridine synthase activity"/>
    <property type="evidence" value="ECO:0007669"/>
    <property type="project" value="InterPro"/>
</dbReference>
<feature type="domain" description="Pseudouridine synthase RsuA/RluA-like" evidence="6">
    <location>
        <begin position="15"/>
        <end position="170"/>
    </location>
</feature>
<organism evidence="7 8">
    <name type="scientific">Chengkuizengella marina</name>
    <dbReference type="NCBI Taxonomy" id="2507566"/>
    <lineage>
        <taxon>Bacteria</taxon>
        <taxon>Bacillati</taxon>
        <taxon>Bacillota</taxon>
        <taxon>Bacilli</taxon>
        <taxon>Bacillales</taxon>
        <taxon>Paenibacillaceae</taxon>
        <taxon>Chengkuizengella</taxon>
    </lineage>
</organism>
<evidence type="ECO:0000256" key="4">
    <source>
        <dbReference type="ARBA" id="ARBA00031870"/>
    </source>
</evidence>
<evidence type="ECO:0000256" key="1">
    <source>
        <dbReference type="ARBA" id="ARBA00000073"/>
    </source>
</evidence>